<dbReference type="HOGENOM" id="CLU_718974_0_0_10"/>
<dbReference type="AlphaFoldDB" id="R9IA62"/>
<evidence type="ECO:0000259" key="1">
    <source>
        <dbReference type="Pfam" id="PF00534"/>
    </source>
</evidence>
<dbReference type="PATRIC" id="fig|1235788.3.peg.1579"/>
<sequence>MQKITFITTGDIKDIATAKRALGMANHLQTLGWKVSIIMEDCLENRHRASLECNSDISIKYFPKCSAQEERKAKNKILKELNPNFIYICAFVFRNIVKVKSSCIKLLEHSELPSYIKDSSLRSRIKSYILEYYSIIYADGILNASQYLQTVFQKRSHKIFRFNCPMLYFPYAYSKSICNINENTAHLPIRKDKGQYFFVFLGSLAKNYGTFTMIKAFEIIHSDNPNLHLLLLGKGPDYSKVVNYIKEKQLSEFIHTQGFVKEEDIAAYFTLTDAFISPMNDTIQDWARCPSKLYMYLPYKKPIITCKIGEPYEVLGNNGIYFEPSSVSSLAKSIQETVKANKWELNINPLLHEWKQRTIDFDNWIKTNFKSQIKKTHINKSRTN</sequence>
<organism evidence="2 3">
    <name type="scientific">Phocaeicola sartorii</name>
    <dbReference type="NCBI Taxonomy" id="671267"/>
    <lineage>
        <taxon>Bacteria</taxon>
        <taxon>Pseudomonadati</taxon>
        <taxon>Bacteroidota</taxon>
        <taxon>Bacteroidia</taxon>
        <taxon>Bacteroidales</taxon>
        <taxon>Bacteroidaceae</taxon>
        <taxon>Phocaeicola</taxon>
    </lineage>
</organism>
<feature type="domain" description="Glycosyl transferase family 1" evidence="1">
    <location>
        <begin position="189"/>
        <end position="341"/>
    </location>
</feature>
<name>R9IA62_9BACT</name>
<evidence type="ECO:0000313" key="2">
    <source>
        <dbReference type="EMBL" id="EOS13702.1"/>
    </source>
</evidence>
<dbReference type="STRING" id="1235788.C802_01545"/>
<accession>R9IA62</accession>
<reference evidence="2 3" key="1">
    <citation type="submission" date="2013-04" db="EMBL/GenBank/DDBJ databases">
        <title>The Genome Sequence of Bacteroides massiliensis dnLKV3.</title>
        <authorList>
            <consortium name="The Broad Institute Genomics Platform"/>
            <consortium name="The Broad Institute Genome Sequencing Center for Infectious Disease"/>
            <person name="Earl A."/>
            <person name="Xavier R."/>
            <person name="Kuhn K."/>
            <person name="Stappenbeck T."/>
            <person name="Walker B."/>
            <person name="Young S."/>
            <person name="Zeng Q."/>
            <person name="Gargeya S."/>
            <person name="Fitzgerald M."/>
            <person name="Haas B."/>
            <person name="Abouelleil A."/>
            <person name="Allen A.W."/>
            <person name="Alvarado L."/>
            <person name="Arachchi H.M."/>
            <person name="Berlin A.M."/>
            <person name="Chapman S.B."/>
            <person name="Gainer-Dewar J."/>
            <person name="Goldberg J."/>
            <person name="Griggs A."/>
            <person name="Gujja S."/>
            <person name="Hansen M."/>
            <person name="Howarth C."/>
            <person name="Imamovic A."/>
            <person name="Ireland A."/>
            <person name="Larimer J."/>
            <person name="McCowan C."/>
            <person name="Murphy C."/>
            <person name="Pearson M."/>
            <person name="Poon T.W."/>
            <person name="Priest M."/>
            <person name="Roberts A."/>
            <person name="Saif S."/>
            <person name="Shea T."/>
            <person name="Sisk P."/>
            <person name="Sykes S."/>
            <person name="Wortman J."/>
            <person name="Nusbaum C."/>
            <person name="Birren B."/>
        </authorList>
    </citation>
    <scope>NUCLEOTIDE SEQUENCE [LARGE SCALE GENOMIC DNA]</scope>
    <source>
        <strain evidence="3">dnLKV3</strain>
    </source>
</reference>
<dbReference type="PANTHER" id="PTHR12526">
    <property type="entry name" value="GLYCOSYLTRANSFERASE"/>
    <property type="match status" value="1"/>
</dbReference>
<dbReference type="InterPro" id="IPR001296">
    <property type="entry name" value="Glyco_trans_1"/>
</dbReference>
<dbReference type="SUPFAM" id="SSF53756">
    <property type="entry name" value="UDP-Glycosyltransferase/glycogen phosphorylase"/>
    <property type="match status" value="1"/>
</dbReference>
<keyword evidence="3" id="KW-1185">Reference proteome</keyword>
<evidence type="ECO:0000313" key="3">
    <source>
        <dbReference type="Proteomes" id="UP000014200"/>
    </source>
</evidence>
<dbReference type="Gene3D" id="3.40.50.2000">
    <property type="entry name" value="Glycogen Phosphorylase B"/>
    <property type="match status" value="1"/>
</dbReference>
<protein>
    <recommendedName>
        <fullName evidence="1">Glycosyl transferase family 1 domain-containing protein</fullName>
    </recommendedName>
</protein>
<dbReference type="RefSeq" id="WP_016275953.1">
    <property type="nucleotide sequence ID" value="NZ_CAUCNL010000012.1"/>
</dbReference>
<proteinExistence type="predicted"/>
<dbReference type="Pfam" id="PF00534">
    <property type="entry name" value="Glycos_transf_1"/>
    <property type="match status" value="1"/>
</dbReference>
<dbReference type="GO" id="GO:0016757">
    <property type="term" value="F:glycosyltransferase activity"/>
    <property type="evidence" value="ECO:0007669"/>
    <property type="project" value="InterPro"/>
</dbReference>
<gene>
    <name evidence="2" type="ORF">C802_01545</name>
</gene>
<dbReference type="Proteomes" id="UP000014200">
    <property type="component" value="Unassembled WGS sequence"/>
</dbReference>
<dbReference type="GeneID" id="82154681"/>
<comment type="caution">
    <text evidence="2">The sequence shown here is derived from an EMBL/GenBank/DDBJ whole genome shotgun (WGS) entry which is preliminary data.</text>
</comment>
<dbReference type="EMBL" id="ASSP01000009">
    <property type="protein sequence ID" value="EOS13702.1"/>
    <property type="molecule type" value="Genomic_DNA"/>
</dbReference>
<dbReference type="OrthoDB" id="1100400at2"/>